<reference evidence="2 3" key="1">
    <citation type="submission" date="2018-11" db="EMBL/GenBank/DDBJ databases">
        <title>Trebonia kvetii gen.nov., sp.nov., a novel acidophilic actinobacterium, and proposal of the new actinobacterial family Treboniaceae fam. nov.</title>
        <authorList>
            <person name="Rapoport D."/>
            <person name="Sagova-Mareckova M."/>
            <person name="Sedlacek I."/>
            <person name="Provaznik J."/>
            <person name="Kralova S."/>
            <person name="Pavlinic D."/>
            <person name="Benes V."/>
            <person name="Kopecky J."/>
        </authorList>
    </citation>
    <scope>NUCLEOTIDE SEQUENCE [LARGE SCALE GENOMIC DNA]</scope>
    <source>
        <strain evidence="2 3">15Tr583</strain>
    </source>
</reference>
<evidence type="ECO:0000313" key="2">
    <source>
        <dbReference type="EMBL" id="TVZ00841.1"/>
    </source>
</evidence>
<sequence>MTRDSADEEVVAEAAVRRAAALAERDEAALRELMHPGLQWTTFRGDVLDYEQYLAGNTRGELVWRAQRLDDVRVTVAGDTAVLTAWVTDEVTRGGQDLEFRVRLTQTWTRTAQGWRCIAGHASPPAG</sequence>
<dbReference type="OrthoDB" id="8114763at2"/>
<name>A0A6P2BQW5_9ACTN</name>
<organism evidence="2 3">
    <name type="scientific">Trebonia kvetii</name>
    <dbReference type="NCBI Taxonomy" id="2480626"/>
    <lineage>
        <taxon>Bacteria</taxon>
        <taxon>Bacillati</taxon>
        <taxon>Actinomycetota</taxon>
        <taxon>Actinomycetes</taxon>
        <taxon>Streptosporangiales</taxon>
        <taxon>Treboniaceae</taxon>
        <taxon>Trebonia</taxon>
    </lineage>
</organism>
<protein>
    <submittedName>
        <fullName evidence="2">Nuclear transport factor 2 family protein</fullName>
    </submittedName>
</protein>
<dbReference type="AlphaFoldDB" id="A0A6P2BQW5"/>
<dbReference type="RefSeq" id="WP_145860633.1">
    <property type="nucleotide sequence ID" value="NZ_RPFW01000008.1"/>
</dbReference>
<dbReference type="Pfam" id="PF14534">
    <property type="entry name" value="DUF4440"/>
    <property type="match status" value="1"/>
</dbReference>
<evidence type="ECO:0000259" key="1">
    <source>
        <dbReference type="Pfam" id="PF14534"/>
    </source>
</evidence>
<gene>
    <name evidence="2" type="ORF">EAS64_36460</name>
</gene>
<evidence type="ECO:0000313" key="3">
    <source>
        <dbReference type="Proteomes" id="UP000460272"/>
    </source>
</evidence>
<keyword evidence="3" id="KW-1185">Reference proteome</keyword>
<dbReference type="InterPro" id="IPR032710">
    <property type="entry name" value="NTF2-like_dom_sf"/>
</dbReference>
<dbReference type="Gene3D" id="3.10.450.50">
    <property type="match status" value="1"/>
</dbReference>
<dbReference type="EMBL" id="RPFW01000008">
    <property type="protein sequence ID" value="TVZ00841.1"/>
    <property type="molecule type" value="Genomic_DNA"/>
</dbReference>
<proteinExistence type="predicted"/>
<feature type="domain" description="DUF4440" evidence="1">
    <location>
        <begin position="16"/>
        <end position="117"/>
    </location>
</feature>
<dbReference type="SUPFAM" id="SSF54427">
    <property type="entry name" value="NTF2-like"/>
    <property type="match status" value="1"/>
</dbReference>
<accession>A0A6P2BQW5</accession>
<dbReference type="Proteomes" id="UP000460272">
    <property type="component" value="Unassembled WGS sequence"/>
</dbReference>
<comment type="caution">
    <text evidence="2">The sequence shown here is derived from an EMBL/GenBank/DDBJ whole genome shotgun (WGS) entry which is preliminary data.</text>
</comment>
<dbReference type="InterPro" id="IPR027843">
    <property type="entry name" value="DUF4440"/>
</dbReference>